<evidence type="ECO:0000256" key="2">
    <source>
        <dbReference type="ARBA" id="ARBA00022475"/>
    </source>
</evidence>
<evidence type="ECO:0000256" key="6">
    <source>
        <dbReference type="ARBA" id="ARBA00023277"/>
    </source>
</evidence>
<protein>
    <recommendedName>
        <fullName evidence="11">Endo-1,3-beta-glucanase btgC</fullName>
    </recommendedName>
    <alternativeName>
        <fullName evidence="10">Laminarinase btgC</fullName>
    </alternativeName>
</protein>
<keyword evidence="2" id="KW-1003">Cell membrane</keyword>
<evidence type="ECO:0000256" key="3">
    <source>
        <dbReference type="ARBA" id="ARBA00022801"/>
    </source>
</evidence>
<comment type="function">
    <text evidence="9">Glucanases play a role in cell expansion during growth, in cell-cell fusion during mating, and in spore release during sporulation. This enzyme may be involved in beta-glucan degradation. Active on laminarin and lichenan.</text>
</comment>
<dbReference type="SUPFAM" id="SSF51445">
    <property type="entry name" value="(Trans)glycosidases"/>
    <property type="match status" value="1"/>
</dbReference>
<dbReference type="GO" id="GO:0016787">
    <property type="term" value="F:hydrolase activity"/>
    <property type="evidence" value="ECO:0007669"/>
    <property type="project" value="UniProtKB-KW"/>
</dbReference>
<evidence type="ECO:0000256" key="9">
    <source>
        <dbReference type="ARBA" id="ARBA00037649"/>
    </source>
</evidence>
<evidence type="ECO:0000256" key="1">
    <source>
        <dbReference type="ARBA" id="ARBA00004236"/>
    </source>
</evidence>
<evidence type="ECO:0000256" key="11">
    <source>
        <dbReference type="ARBA" id="ARBA00043078"/>
    </source>
</evidence>
<dbReference type="PANTHER" id="PTHR16631">
    <property type="entry name" value="GLUCAN 1,3-BETA-GLUCOSIDASE"/>
    <property type="match status" value="1"/>
</dbReference>
<evidence type="ECO:0000256" key="5">
    <source>
        <dbReference type="ARBA" id="ARBA00023180"/>
    </source>
</evidence>
<name>A0A6N6VKD4_9HYPH</name>
<dbReference type="AlphaFoldDB" id="A0A6N6VKD4"/>
<evidence type="ECO:0000256" key="12">
    <source>
        <dbReference type="SAM" id="Phobius"/>
    </source>
</evidence>
<keyword evidence="12" id="KW-1133">Transmembrane helix</keyword>
<gene>
    <name evidence="13" type="ORF">F2P47_06835</name>
</gene>
<dbReference type="GO" id="GO:0071555">
    <property type="term" value="P:cell wall organization"/>
    <property type="evidence" value="ECO:0007669"/>
    <property type="project" value="UniProtKB-KW"/>
</dbReference>
<evidence type="ECO:0000313" key="13">
    <source>
        <dbReference type="EMBL" id="KAB7740755.1"/>
    </source>
</evidence>
<evidence type="ECO:0000256" key="8">
    <source>
        <dbReference type="ARBA" id="ARBA00023326"/>
    </source>
</evidence>
<keyword evidence="14" id="KW-1185">Reference proteome</keyword>
<keyword evidence="8" id="KW-0624">Polysaccharide degradation</keyword>
<dbReference type="InterPro" id="IPR017853">
    <property type="entry name" value="GH"/>
</dbReference>
<evidence type="ECO:0000313" key="14">
    <source>
        <dbReference type="Proteomes" id="UP000468901"/>
    </source>
</evidence>
<dbReference type="InterPro" id="IPR050732">
    <property type="entry name" value="Beta-glucan_modifiers"/>
</dbReference>
<keyword evidence="7" id="KW-0961">Cell wall biogenesis/degradation</keyword>
<accession>A0A6N6VKD4</accession>
<dbReference type="GO" id="GO:0005886">
    <property type="term" value="C:plasma membrane"/>
    <property type="evidence" value="ECO:0007669"/>
    <property type="project" value="UniProtKB-SubCell"/>
</dbReference>
<comment type="caution">
    <text evidence="13">The sequence shown here is derived from an EMBL/GenBank/DDBJ whole genome shotgun (WGS) entry which is preliminary data.</text>
</comment>
<dbReference type="Proteomes" id="UP000468901">
    <property type="component" value="Unassembled WGS sequence"/>
</dbReference>
<sequence length="551" mass="59822">MKLVSAPFMLGLAAAALAVLLIWKYLGAPVVLVDAPAGKVHCVSYTPYRGSETPFDRTYMADPKRIDEDLAQLANVTDCVRTYSVDQGLDQVVPIAEKHGLKVLLGIWIGRDDKVNETQIAAAIKLANAHKKTIKAIIVGNEVLLRGEQLPDALISYLNEVKTATGLPVTYADVTDFWVKAPLKLAQAVDFITIHILPYWENDPTSAQEGVNYLKSVLEDVGPMFPGKELFIGETGFPSAGRERAEATPSIIAQAQYLRDLAAYAQATGLDYNLIEAYDQPWKRALEGTAGGHWGIFTTDRQQKFPWTGPVSNHPEWRFEAGASFAFAILILLVMARGGAELDPLAGLAAGIGAGVAGALLLLQIEHSWLAWRNVLEGLIELAILGQSLGIVLFVLPEAIRGRRCLAPVPIAQTLAWLRAPNRGALGTPLYLGLVHLLSVFTALVISLGLSFDARYRDFPLAAFSLAAVSLALLALNRGDHKKQAEDRREEALLAALFIATGCLIIFNEGLQNIQAMTWAALDFAFALPWLGILRASLRTTVFKRAATEEA</sequence>
<keyword evidence="5" id="KW-0325">Glycoprotein</keyword>
<feature type="transmembrane region" description="Helical" evidence="12">
    <location>
        <begin position="461"/>
        <end position="479"/>
    </location>
</feature>
<dbReference type="PANTHER" id="PTHR16631:SF17">
    <property type="entry name" value="GLUCAN ENDO-1,3-BETA-GLUCOSIDASE BTGC"/>
    <property type="match status" value="1"/>
</dbReference>
<evidence type="ECO:0000256" key="7">
    <source>
        <dbReference type="ARBA" id="ARBA00023316"/>
    </source>
</evidence>
<feature type="transmembrane region" description="Helical" evidence="12">
    <location>
        <begin position="429"/>
        <end position="449"/>
    </location>
</feature>
<organism evidence="13 14">
    <name type="scientific">Parvibaculum sedimenti</name>
    <dbReference type="NCBI Taxonomy" id="2608632"/>
    <lineage>
        <taxon>Bacteria</taxon>
        <taxon>Pseudomonadati</taxon>
        <taxon>Pseudomonadota</taxon>
        <taxon>Alphaproteobacteria</taxon>
        <taxon>Hyphomicrobiales</taxon>
        <taxon>Parvibaculaceae</taxon>
        <taxon>Parvibaculum</taxon>
    </lineage>
</organism>
<evidence type="ECO:0000256" key="4">
    <source>
        <dbReference type="ARBA" id="ARBA00023136"/>
    </source>
</evidence>
<feature type="transmembrane region" description="Helical" evidence="12">
    <location>
        <begin position="375"/>
        <end position="396"/>
    </location>
</feature>
<proteinExistence type="predicted"/>
<dbReference type="RefSeq" id="WP_152215586.1">
    <property type="nucleotide sequence ID" value="NZ_JBAQYD010000383.1"/>
</dbReference>
<dbReference type="GO" id="GO:0000272">
    <property type="term" value="P:polysaccharide catabolic process"/>
    <property type="evidence" value="ECO:0007669"/>
    <property type="project" value="UniProtKB-KW"/>
</dbReference>
<comment type="subcellular location">
    <subcellularLocation>
        <location evidence="1">Cell membrane</location>
    </subcellularLocation>
</comment>
<dbReference type="EMBL" id="WESC01000005">
    <property type="protein sequence ID" value="KAB7740755.1"/>
    <property type="molecule type" value="Genomic_DNA"/>
</dbReference>
<keyword evidence="12" id="KW-0812">Transmembrane</keyword>
<keyword evidence="3 13" id="KW-0378">Hydrolase</keyword>
<reference evidence="13 14" key="1">
    <citation type="submission" date="2019-09" db="EMBL/GenBank/DDBJ databases">
        <title>Parvibaculum sedimenti sp. nov., isolated from sediment.</title>
        <authorList>
            <person name="Wang Y."/>
        </authorList>
    </citation>
    <scope>NUCLEOTIDE SEQUENCE [LARGE SCALE GENOMIC DNA]</scope>
    <source>
        <strain evidence="13 14">HXT-9</strain>
    </source>
</reference>
<keyword evidence="6" id="KW-0119">Carbohydrate metabolism</keyword>
<keyword evidence="4 12" id="KW-0472">Membrane</keyword>
<feature type="transmembrane region" description="Helical" evidence="12">
    <location>
        <begin position="514"/>
        <end position="534"/>
    </location>
</feature>
<evidence type="ECO:0000256" key="10">
    <source>
        <dbReference type="ARBA" id="ARBA00042373"/>
    </source>
</evidence>
<feature type="transmembrane region" description="Helical" evidence="12">
    <location>
        <begin position="345"/>
        <end position="363"/>
    </location>
</feature>
<feature type="transmembrane region" description="Helical" evidence="12">
    <location>
        <begin position="491"/>
        <end position="508"/>
    </location>
</feature>
<dbReference type="Gene3D" id="3.20.20.80">
    <property type="entry name" value="Glycosidases"/>
    <property type="match status" value="1"/>
</dbReference>